<dbReference type="Pfam" id="PF02653">
    <property type="entry name" value="BPD_transp_2"/>
    <property type="match status" value="1"/>
</dbReference>
<feature type="transmembrane region" description="Helical" evidence="7">
    <location>
        <begin position="342"/>
        <end position="370"/>
    </location>
</feature>
<feature type="transmembrane region" description="Helical" evidence="7">
    <location>
        <begin position="58"/>
        <end position="79"/>
    </location>
</feature>
<sequence>MRHPSCLLRAGRDTRPIHPRRRAVRGPRRSRPTAVGGVARDPRSGHDRGGGRVNRLQVALRQVALLVVALVVGGLFIVLAGYNPFAVYGELLAGAGFNLVLAIIPGNPAGISTNIAAGNLFATINVWGPLILLGLSAALPFRAGLFNVGSQGQYWFGAILGVQLGITIGSNGGLLAAFLGAIVGGAVCGAIAGALKALRGANEVVTTIMINWLVVYTGHFLYGYAGPFANPVTQQPVSVPFPEGMRLPELLKSGITLHAGILVALVAVAVFGVLMSRTGFGFSVRTLGSNRHAAHYAGMPTKRLTVLVMGIGGAFAGLAGFVEITGTTGQITGSNIVGSSSFAFAGIAVALLGRNSAVGVLLAALLFAALQSGSRFLSGSFPPELASSLSGVLQAVIVFLIGANSLFSYLGGLNGIAARLPIRKTQGAVE</sequence>
<dbReference type="CDD" id="cd06580">
    <property type="entry name" value="TM_PBP1_transp_TpRbsC_like"/>
    <property type="match status" value="1"/>
</dbReference>
<feature type="transmembrane region" description="Helical" evidence="7">
    <location>
        <begin position="255"/>
        <end position="275"/>
    </location>
</feature>
<evidence type="ECO:0000256" key="3">
    <source>
        <dbReference type="ARBA" id="ARBA00022692"/>
    </source>
</evidence>
<feature type="region of interest" description="Disordered" evidence="6">
    <location>
        <begin position="17"/>
        <end position="51"/>
    </location>
</feature>
<keyword evidence="2" id="KW-1003">Cell membrane</keyword>
<keyword evidence="5 7" id="KW-0472">Membrane</keyword>
<evidence type="ECO:0000256" key="4">
    <source>
        <dbReference type="ARBA" id="ARBA00022989"/>
    </source>
</evidence>
<keyword evidence="3 7" id="KW-0812">Transmembrane</keyword>
<feature type="transmembrane region" description="Helical" evidence="7">
    <location>
        <begin position="159"/>
        <end position="192"/>
    </location>
</feature>
<dbReference type="Proteomes" id="UP000309133">
    <property type="component" value="Unassembled WGS sequence"/>
</dbReference>
<evidence type="ECO:0000313" key="9">
    <source>
        <dbReference type="Proteomes" id="UP000309133"/>
    </source>
</evidence>
<evidence type="ECO:0000313" key="8">
    <source>
        <dbReference type="EMBL" id="THG30082.1"/>
    </source>
</evidence>
<gene>
    <name evidence="8" type="ORF">E6C64_15715</name>
</gene>
<feature type="transmembrane region" description="Helical" evidence="7">
    <location>
        <begin position="391"/>
        <end position="410"/>
    </location>
</feature>
<keyword evidence="4 7" id="KW-1133">Transmembrane helix</keyword>
<name>A0A4S4FJP9_9MICO</name>
<evidence type="ECO:0000256" key="5">
    <source>
        <dbReference type="ARBA" id="ARBA00023136"/>
    </source>
</evidence>
<keyword evidence="9" id="KW-1185">Reference proteome</keyword>
<evidence type="ECO:0000256" key="6">
    <source>
        <dbReference type="SAM" id="MobiDB-lite"/>
    </source>
</evidence>
<dbReference type="GO" id="GO:0022857">
    <property type="term" value="F:transmembrane transporter activity"/>
    <property type="evidence" value="ECO:0007669"/>
    <property type="project" value="InterPro"/>
</dbReference>
<feature type="transmembrane region" description="Helical" evidence="7">
    <location>
        <begin position="116"/>
        <end position="139"/>
    </location>
</feature>
<evidence type="ECO:0000256" key="7">
    <source>
        <dbReference type="SAM" id="Phobius"/>
    </source>
</evidence>
<organism evidence="8 9">
    <name type="scientific">Naasia lichenicola</name>
    <dbReference type="NCBI Taxonomy" id="2565933"/>
    <lineage>
        <taxon>Bacteria</taxon>
        <taxon>Bacillati</taxon>
        <taxon>Actinomycetota</taxon>
        <taxon>Actinomycetes</taxon>
        <taxon>Micrococcales</taxon>
        <taxon>Microbacteriaceae</taxon>
        <taxon>Naasia</taxon>
    </lineage>
</organism>
<feature type="transmembrane region" description="Helical" evidence="7">
    <location>
        <begin position="304"/>
        <end position="322"/>
    </location>
</feature>
<feature type="transmembrane region" description="Helical" evidence="7">
    <location>
        <begin position="204"/>
        <end position="225"/>
    </location>
</feature>
<comment type="subcellular location">
    <subcellularLocation>
        <location evidence="1">Cell membrane</location>
        <topology evidence="1">Multi-pass membrane protein</topology>
    </subcellularLocation>
</comment>
<evidence type="ECO:0000256" key="1">
    <source>
        <dbReference type="ARBA" id="ARBA00004651"/>
    </source>
</evidence>
<dbReference type="PANTHER" id="PTHR47089:SF1">
    <property type="entry name" value="GUANOSINE ABC TRANSPORTER PERMEASE PROTEIN NUPP"/>
    <property type="match status" value="1"/>
</dbReference>
<dbReference type="PANTHER" id="PTHR47089">
    <property type="entry name" value="ABC TRANSPORTER, PERMEASE PROTEIN"/>
    <property type="match status" value="1"/>
</dbReference>
<proteinExistence type="predicted"/>
<dbReference type="InterPro" id="IPR001851">
    <property type="entry name" value="ABC_transp_permease"/>
</dbReference>
<dbReference type="EMBL" id="SSSM01000005">
    <property type="protein sequence ID" value="THG30082.1"/>
    <property type="molecule type" value="Genomic_DNA"/>
</dbReference>
<protein>
    <submittedName>
        <fullName evidence="8">ABC transporter permease</fullName>
    </submittedName>
</protein>
<accession>A0A4S4FJP9</accession>
<evidence type="ECO:0000256" key="2">
    <source>
        <dbReference type="ARBA" id="ARBA00022475"/>
    </source>
</evidence>
<dbReference type="GO" id="GO:0005886">
    <property type="term" value="C:plasma membrane"/>
    <property type="evidence" value="ECO:0007669"/>
    <property type="project" value="UniProtKB-SubCell"/>
</dbReference>
<dbReference type="AlphaFoldDB" id="A0A4S4FJP9"/>
<comment type="caution">
    <text evidence="8">The sequence shown here is derived from an EMBL/GenBank/DDBJ whole genome shotgun (WGS) entry which is preliminary data.</text>
</comment>
<feature type="compositionally biased region" description="Basic and acidic residues" evidence="6">
    <location>
        <begin position="40"/>
        <end position="50"/>
    </location>
</feature>
<feature type="compositionally biased region" description="Basic residues" evidence="6">
    <location>
        <begin position="17"/>
        <end position="31"/>
    </location>
</feature>
<reference evidence="8 9" key="1">
    <citation type="submission" date="2019-04" db="EMBL/GenBank/DDBJ databases">
        <authorList>
            <person name="Jiang L."/>
        </authorList>
    </citation>
    <scope>NUCLEOTIDE SEQUENCE [LARGE SCALE GENOMIC DNA]</scope>
    <source>
        <strain evidence="8 9">YIM 131853</strain>
    </source>
</reference>